<accession>C9LV32</accession>
<feature type="region of interest" description="Disordered" evidence="7">
    <location>
        <begin position="57"/>
        <end position="168"/>
    </location>
</feature>
<name>C9LV32_SELS3</name>
<comment type="subunit">
    <text evidence="6">Forms a complex with KhpA.</text>
</comment>
<dbReference type="Gene3D" id="3.30.1370.50">
    <property type="entry name" value="R3H-like domain"/>
    <property type="match status" value="1"/>
</dbReference>
<dbReference type="InterPro" id="IPR001374">
    <property type="entry name" value="R3H_dom"/>
</dbReference>
<keyword evidence="12" id="KW-1185">Reference proteome</keyword>
<keyword evidence="5 6" id="KW-0961">Cell wall biogenesis/degradation</keyword>
<reference evidence="9 12" key="2">
    <citation type="submission" date="2011-04" db="EMBL/GenBank/DDBJ databases">
        <title>The complete genome of Selenomonas sputigena DSM 20758.</title>
        <authorList>
            <consortium name="US DOE Joint Genome Institute (JGI-PGF)"/>
            <person name="Lucas S."/>
            <person name="Copeland A."/>
            <person name="Lapidus A."/>
            <person name="Bruce D."/>
            <person name="Goodwin L."/>
            <person name="Pitluck S."/>
            <person name="Peters L."/>
            <person name="Kyrpides N."/>
            <person name="Mavromatis K."/>
            <person name="Ivanova N."/>
            <person name="Ovchinnikova G."/>
            <person name="Teshima H."/>
            <person name="Detter J.C."/>
            <person name="Tapia R."/>
            <person name="Han C."/>
            <person name="Land M."/>
            <person name="Hauser L."/>
            <person name="Markowitz V."/>
            <person name="Cheng J.-F."/>
            <person name="Hugenholtz P."/>
            <person name="Woyke T."/>
            <person name="Wu D."/>
            <person name="Gronow S."/>
            <person name="Wellnitz S."/>
            <person name="Schneider S."/>
            <person name="Klenk H.-P."/>
            <person name="Eisen J.A."/>
        </authorList>
    </citation>
    <scope>NUCLEOTIDE SEQUENCE [LARGE SCALE GENOMIC DNA]</scope>
    <source>
        <strain evidence="9">ATCC 35185</strain>
        <strain evidence="12">ATCC 35185 / DSM 20758 / VPI D19B-28</strain>
    </source>
</reference>
<dbReference type="GO" id="GO:0005737">
    <property type="term" value="C:cytoplasm"/>
    <property type="evidence" value="ECO:0007669"/>
    <property type="project" value="UniProtKB-SubCell"/>
</dbReference>
<dbReference type="PROSITE" id="PS51061">
    <property type="entry name" value="R3H"/>
    <property type="match status" value="1"/>
</dbReference>
<evidence type="ECO:0000259" key="8">
    <source>
        <dbReference type="PROSITE" id="PS51061"/>
    </source>
</evidence>
<dbReference type="SMART" id="SM00393">
    <property type="entry name" value="R3H"/>
    <property type="match status" value="1"/>
</dbReference>
<dbReference type="NCBIfam" id="NF041568">
    <property type="entry name" value="Jag_EloR"/>
    <property type="match status" value="1"/>
</dbReference>
<dbReference type="PANTHER" id="PTHR35800:SF1">
    <property type="entry name" value="RNA-BINDING PROTEIN KHPB"/>
    <property type="match status" value="1"/>
</dbReference>
<dbReference type="SUPFAM" id="SSF82708">
    <property type="entry name" value="R3H domain"/>
    <property type="match status" value="1"/>
</dbReference>
<sequence length="343" mass="39449">MADFVERTGKTVEEAIEAALFALRLPKDRCTVEVIEEPSNGFFGLIGKRAAKVRVTAKEEPLPQPQETLPQKKREEVLEERREEREEERAEEKEEAPVLTKESSEASESASAVSHDTTPGRQETIVDRGFSYSPSRENRSYAEPRRERFSSGRRSYASDSVAGRSREEKVRNFLSPADAAVPIKKAEDFLQQIFRAMDLEVAIERKDRPHSIELNLSGHNLGILIGKHGQTLDALQYLVNLAANQGLTEERVRIILDIEDYRERREETLYRLAARLAERCCRTNQRVVLEPMNRHERKIIHLALQENHRVLTYSAGDEPFRKVVIEPKHRVSRMDGSMREEDY</sequence>
<evidence type="ECO:0000256" key="1">
    <source>
        <dbReference type="ARBA" id="ARBA00022490"/>
    </source>
</evidence>
<dbReference type="GO" id="GO:0003723">
    <property type="term" value="F:RNA binding"/>
    <property type="evidence" value="ECO:0007669"/>
    <property type="project" value="UniProtKB-UniRule"/>
</dbReference>
<dbReference type="STRING" id="546271.Selsp_2294"/>
<protein>
    <recommendedName>
        <fullName evidence="6">RNA-binding protein KhpB</fullName>
    </recommendedName>
    <alternativeName>
        <fullName evidence="6">RNA-binding protein EloR</fullName>
    </alternativeName>
</protein>
<dbReference type="eggNOG" id="COG1847">
    <property type="taxonomic scope" value="Bacteria"/>
</dbReference>
<dbReference type="HAMAP" id="MF_00867">
    <property type="entry name" value="KhpB"/>
    <property type="match status" value="1"/>
</dbReference>
<dbReference type="GO" id="GO:0008360">
    <property type="term" value="P:regulation of cell shape"/>
    <property type="evidence" value="ECO:0007669"/>
    <property type="project" value="UniProtKB-KW"/>
</dbReference>
<evidence type="ECO:0000256" key="5">
    <source>
        <dbReference type="ARBA" id="ARBA00023316"/>
    </source>
</evidence>
<evidence type="ECO:0000313" key="12">
    <source>
        <dbReference type="Proteomes" id="UP000011124"/>
    </source>
</evidence>
<organism evidence="10 11">
    <name type="scientific">Selenomonas sputigena (strain ATCC 35185 / DSM 20758 / CCUG 44933 / VPI D19B-28)</name>
    <dbReference type="NCBI Taxonomy" id="546271"/>
    <lineage>
        <taxon>Bacteria</taxon>
        <taxon>Bacillati</taxon>
        <taxon>Bacillota</taxon>
        <taxon>Negativicutes</taxon>
        <taxon>Selenomonadales</taxon>
        <taxon>Selenomonadaceae</taxon>
        <taxon>Selenomonas</taxon>
    </lineage>
</organism>
<evidence type="ECO:0000313" key="10">
    <source>
        <dbReference type="EMBL" id="EEX77266.1"/>
    </source>
</evidence>
<dbReference type="InterPro" id="IPR039247">
    <property type="entry name" value="KhpB"/>
</dbReference>
<comment type="function">
    <text evidence="6">A probable RNA chaperone. Forms a complex with KhpA which binds to cellular RNA and controls its expression. Plays a role in peptidoglycan (PG) homeostasis and cell length regulation.</text>
</comment>
<dbReference type="KEGG" id="ssg:Selsp_2294"/>
<dbReference type="PANTHER" id="PTHR35800">
    <property type="entry name" value="PROTEIN JAG"/>
    <property type="match status" value="1"/>
</dbReference>
<dbReference type="Pfam" id="PF13083">
    <property type="entry name" value="KH_KhpA-B"/>
    <property type="match status" value="1"/>
</dbReference>
<dbReference type="EMBL" id="ACKP02000023">
    <property type="protein sequence ID" value="EEX77266.1"/>
    <property type="molecule type" value="Genomic_DNA"/>
</dbReference>
<dbReference type="InterPro" id="IPR036867">
    <property type="entry name" value="R3H_dom_sf"/>
</dbReference>
<dbReference type="Gene3D" id="3.30.30.80">
    <property type="entry name" value="probable RNA-binding protein from clostridium symbiosum atcc 14940"/>
    <property type="match status" value="1"/>
</dbReference>
<proteinExistence type="inferred from homology"/>
<evidence type="ECO:0000313" key="11">
    <source>
        <dbReference type="Proteomes" id="UP000003505"/>
    </source>
</evidence>
<dbReference type="OrthoDB" id="9794483at2"/>
<dbReference type="HOGENOM" id="CLU_042512_0_0_9"/>
<dbReference type="CDD" id="cd02644">
    <property type="entry name" value="R3H_jag"/>
    <property type="match status" value="1"/>
</dbReference>
<evidence type="ECO:0000256" key="4">
    <source>
        <dbReference type="ARBA" id="ARBA00023186"/>
    </source>
</evidence>
<dbReference type="AlphaFoldDB" id="C9LV32"/>
<dbReference type="InterPro" id="IPR038247">
    <property type="entry name" value="Jag_N_dom_sf"/>
</dbReference>
<reference evidence="10 11" key="1">
    <citation type="submission" date="2009-09" db="EMBL/GenBank/DDBJ databases">
        <authorList>
            <person name="Weinstock G."/>
            <person name="Sodergren E."/>
            <person name="Clifton S."/>
            <person name="Fulton L."/>
            <person name="Fulton B."/>
            <person name="Courtney L."/>
            <person name="Fronick C."/>
            <person name="Harrison M."/>
            <person name="Strong C."/>
            <person name="Farmer C."/>
            <person name="Delahaunty K."/>
            <person name="Markovic C."/>
            <person name="Hall O."/>
            <person name="Minx P."/>
            <person name="Tomlinson C."/>
            <person name="Mitreva M."/>
            <person name="Nelson J."/>
            <person name="Hou S."/>
            <person name="Wollam A."/>
            <person name="Pepin K.H."/>
            <person name="Johnson M."/>
            <person name="Bhonagiri V."/>
            <person name="Nash W.E."/>
            <person name="Warren W."/>
            <person name="Chinwalla A."/>
            <person name="Mardis E.R."/>
            <person name="Wilson R.K."/>
        </authorList>
    </citation>
    <scope>NUCLEOTIDE SEQUENCE [LARGE SCALE GENOMIC DNA]</scope>
    <source>
        <strain evidence="10">ATCC 35185</strain>
        <strain evidence="11">ATCC 35185 / DSM 20758 / VPI D19B-28</strain>
    </source>
</reference>
<dbReference type="EMBL" id="CP002637">
    <property type="protein sequence ID" value="AEC01238.1"/>
    <property type="molecule type" value="Genomic_DNA"/>
</dbReference>
<feature type="domain" description="R3H" evidence="8">
    <location>
        <begin position="263"/>
        <end position="329"/>
    </location>
</feature>
<dbReference type="Pfam" id="PF14804">
    <property type="entry name" value="Jag_N"/>
    <property type="match status" value="1"/>
</dbReference>
<feature type="compositionally biased region" description="Basic and acidic residues" evidence="7">
    <location>
        <begin position="70"/>
        <end position="96"/>
    </location>
</feature>
<dbReference type="Pfam" id="PF01424">
    <property type="entry name" value="R3H"/>
    <property type="match status" value="1"/>
</dbReference>
<dbReference type="InterPro" id="IPR015946">
    <property type="entry name" value="KH_dom-like_a/b"/>
</dbReference>
<comment type="subcellular location">
    <subcellularLocation>
        <location evidence="6">Cytoplasm</location>
    </subcellularLocation>
</comment>
<evidence type="ECO:0000256" key="6">
    <source>
        <dbReference type="HAMAP-Rule" id="MF_00867"/>
    </source>
</evidence>
<feature type="region of interest" description="Jag_N domain" evidence="6">
    <location>
        <begin position="6"/>
        <end position="56"/>
    </location>
</feature>
<dbReference type="InterPro" id="IPR034079">
    <property type="entry name" value="R3H_KhpB"/>
</dbReference>
<evidence type="ECO:0000256" key="2">
    <source>
        <dbReference type="ARBA" id="ARBA00022884"/>
    </source>
</evidence>
<keyword evidence="3 6" id="KW-0133">Cell shape</keyword>
<comment type="domain">
    <text evidence="6">Has an N-terminal Jag-N domain and 2 RNA-binding domains (KH and R3H).</text>
</comment>
<dbReference type="Proteomes" id="UP000003505">
    <property type="component" value="Unassembled WGS sequence"/>
</dbReference>
<dbReference type="InterPro" id="IPR032782">
    <property type="entry name" value="KhpB_N"/>
</dbReference>
<dbReference type="GO" id="GO:0009252">
    <property type="term" value="P:peptidoglycan biosynthetic process"/>
    <property type="evidence" value="ECO:0007669"/>
    <property type="project" value="UniProtKB-UniRule"/>
</dbReference>
<dbReference type="CDD" id="cd02414">
    <property type="entry name" value="KH-II_Jag"/>
    <property type="match status" value="1"/>
</dbReference>
<keyword evidence="4 6" id="KW-0143">Chaperone</keyword>
<gene>
    <name evidence="6" type="primary">khpB</name>
    <name evidence="6" type="synonym">eloR</name>
    <name evidence="9" type="ordered locus">Selsp_2294</name>
    <name evidence="10" type="ORF">SELSPUOL_01322</name>
</gene>
<comment type="similarity">
    <text evidence="6">Belongs to the KhpB RNA-binding protein family.</text>
</comment>
<evidence type="ECO:0000256" key="7">
    <source>
        <dbReference type="SAM" id="MobiDB-lite"/>
    </source>
</evidence>
<evidence type="ECO:0000256" key="3">
    <source>
        <dbReference type="ARBA" id="ARBA00022960"/>
    </source>
</evidence>
<keyword evidence="1 6" id="KW-0963">Cytoplasm</keyword>
<keyword evidence="2 6" id="KW-0694">RNA-binding</keyword>
<dbReference type="InterPro" id="IPR038008">
    <property type="entry name" value="Jag_KH"/>
</dbReference>
<dbReference type="Proteomes" id="UP000011124">
    <property type="component" value="Chromosome"/>
</dbReference>
<feature type="compositionally biased region" description="Basic and acidic residues" evidence="7">
    <location>
        <begin position="136"/>
        <end position="150"/>
    </location>
</feature>
<dbReference type="Gene3D" id="3.30.300.20">
    <property type="match status" value="1"/>
</dbReference>
<evidence type="ECO:0000313" key="9">
    <source>
        <dbReference type="EMBL" id="AEC01238.1"/>
    </source>
</evidence>
<dbReference type="SMART" id="SM01245">
    <property type="entry name" value="Jag_N"/>
    <property type="match status" value="1"/>
</dbReference>
<dbReference type="GO" id="GO:0071555">
    <property type="term" value="P:cell wall organization"/>
    <property type="evidence" value="ECO:0007669"/>
    <property type="project" value="UniProtKB-KW"/>
</dbReference>